<evidence type="ECO:0000256" key="6">
    <source>
        <dbReference type="SAM" id="MobiDB-lite"/>
    </source>
</evidence>
<dbReference type="SMART" id="SM00602">
    <property type="entry name" value="VPS10"/>
    <property type="match status" value="1"/>
</dbReference>
<dbReference type="CDD" id="cd00146">
    <property type="entry name" value="PKD"/>
    <property type="match status" value="2"/>
</dbReference>
<dbReference type="Pfam" id="PF00801">
    <property type="entry name" value="PKD"/>
    <property type="match status" value="2"/>
</dbReference>
<dbReference type="InterPro" id="IPR013783">
    <property type="entry name" value="Ig-like_fold"/>
</dbReference>
<keyword evidence="7" id="KW-1133">Transmembrane helix</keyword>
<feature type="domain" description="PKD" evidence="8">
    <location>
        <begin position="616"/>
        <end position="668"/>
    </location>
</feature>
<feature type="region of interest" description="Disordered" evidence="6">
    <location>
        <begin position="834"/>
        <end position="865"/>
    </location>
</feature>
<dbReference type="EMBL" id="JACVVK020000147">
    <property type="protein sequence ID" value="KAK7488710.1"/>
    <property type="molecule type" value="Genomic_DNA"/>
</dbReference>
<keyword evidence="3" id="KW-0732">Signal</keyword>
<dbReference type="InterPro" id="IPR050310">
    <property type="entry name" value="VPS10-sortilin"/>
</dbReference>
<keyword evidence="7" id="KW-0472">Membrane</keyword>
<feature type="region of interest" description="Disordered" evidence="6">
    <location>
        <begin position="16"/>
        <end position="48"/>
    </location>
</feature>
<evidence type="ECO:0000313" key="10">
    <source>
        <dbReference type="Proteomes" id="UP001519460"/>
    </source>
</evidence>
<feature type="non-terminal residue" evidence="9">
    <location>
        <position position="1"/>
    </location>
</feature>
<dbReference type="SUPFAM" id="SSF49299">
    <property type="entry name" value="PKD domain"/>
    <property type="match status" value="2"/>
</dbReference>
<organism evidence="9 10">
    <name type="scientific">Batillaria attramentaria</name>
    <dbReference type="NCBI Taxonomy" id="370345"/>
    <lineage>
        <taxon>Eukaryota</taxon>
        <taxon>Metazoa</taxon>
        <taxon>Spiralia</taxon>
        <taxon>Lophotrochozoa</taxon>
        <taxon>Mollusca</taxon>
        <taxon>Gastropoda</taxon>
        <taxon>Caenogastropoda</taxon>
        <taxon>Sorbeoconcha</taxon>
        <taxon>Cerithioidea</taxon>
        <taxon>Batillariidae</taxon>
        <taxon>Batillaria</taxon>
    </lineage>
</organism>
<evidence type="ECO:0000256" key="7">
    <source>
        <dbReference type="SAM" id="Phobius"/>
    </source>
</evidence>
<evidence type="ECO:0000256" key="5">
    <source>
        <dbReference type="ARBA" id="ARBA00023180"/>
    </source>
</evidence>
<comment type="subcellular location">
    <subcellularLocation>
        <location evidence="1">Membrane</location>
        <topology evidence="1">Single-pass type I membrane protein</topology>
    </subcellularLocation>
</comment>
<dbReference type="InterPro" id="IPR031778">
    <property type="entry name" value="Sortilin_N"/>
</dbReference>
<sequence>LVFTDLKNKQLYTSSDDLKSNQTHPLPVSSDELIMHPTEPDKNATKPITRDAQIPNCNATGDEIDLQLGPFLPQTMLVANEYIFVQKTDWDGENSHVMVSHNRGEFKHAFFPANVKTKDFLMVNADGDTTGRFYTLCLKNIHHRATRNWFEVDLHEVRGLTGTYLVNQLDGPAKDGRKLKTLISVDKGGRWMPLEAECPDNKTDCKLVLRLDLDNFIMDWILSETNAPGIVIAHGHYGETYEHDLKNMSVFYSSDGARTWKKAPITGLFHFNILDQGGIITAIQNGDQGPTSTVHYSYDDGVNWPNEQFGQTLKVDGVLNEPGIHTLVVSVYGHVSVASPWTMVELNFSQVLSTQCTEDQYDQWTPSDEDNTVTEICILGQRVSYGQRKLGERCFNGENFTRTVLNSSCNCADEDFECDFGYRLDQSSSTSLTCKKETWYNDSFIALDCEAGKTFLRSQGYRKIAVDSCTGGVTDKYKSKNETCPLAVPRQLIVVSNVTVVATGDPVFFHLSQRLGSKKNTNYTWDFNDKHSVRVIGHKNASGQVHSFSAPGIYNITVTASNSKGSSVSDALKLRVEDPVHRVGLFTAWAAKTGFVLRMSATSNVVRQNAFGSLHYVWRFGDETGKQKGVLTWSPSTNHTYTKPGTYTLTVTVVNAVSALSKQMTIKVYDNAVVAQLSFSPNINALFAHLPSNPASHTWFLDSITQELSLRTGVNMDRLSVTLNSSIPVKTDVLVTPPPAGSPSDEMSAEQIVDVLKAMVGNKTLFLYQSVSSRLGDVQVTDIKKEGPNYRAVYITVPIVILAAIVTGLFLLYYRKRFRNMRRYTMVNQSEDTDALLDDDDEPPLDLIPDSRNEPRSRDDPMLDLGTGSHLVMVTGSGGGDNAENC</sequence>
<feature type="compositionally biased region" description="Basic and acidic residues" evidence="6">
    <location>
        <begin position="849"/>
        <end position="861"/>
    </location>
</feature>
<keyword evidence="5" id="KW-0325">Glycoprotein</keyword>
<accession>A0ABD0KPI4</accession>
<evidence type="ECO:0000256" key="3">
    <source>
        <dbReference type="ARBA" id="ARBA00022729"/>
    </source>
</evidence>
<dbReference type="PANTHER" id="PTHR12106:SF47">
    <property type="entry name" value="VPS10 DOMAIN-CONTAINING RECEPTOR SORCS3-LIKE"/>
    <property type="match status" value="1"/>
</dbReference>
<keyword evidence="10" id="KW-1185">Reference proteome</keyword>
<dbReference type="PROSITE" id="PS50093">
    <property type="entry name" value="PKD"/>
    <property type="match status" value="2"/>
</dbReference>
<evidence type="ECO:0000256" key="1">
    <source>
        <dbReference type="ARBA" id="ARBA00004479"/>
    </source>
</evidence>
<dbReference type="Gene3D" id="2.60.40.10">
    <property type="entry name" value="Immunoglobulins"/>
    <property type="match status" value="2"/>
</dbReference>
<dbReference type="InterPro" id="IPR000601">
    <property type="entry name" value="PKD_dom"/>
</dbReference>
<gene>
    <name evidence="9" type="ORF">BaRGS_00020007</name>
</gene>
<keyword evidence="4" id="KW-0677">Repeat</keyword>
<dbReference type="Pfam" id="PF15901">
    <property type="entry name" value="Sortilin_C"/>
    <property type="match status" value="1"/>
</dbReference>
<evidence type="ECO:0000313" key="9">
    <source>
        <dbReference type="EMBL" id="KAK7488710.1"/>
    </source>
</evidence>
<proteinExistence type="inferred from homology"/>
<dbReference type="InterPro" id="IPR022409">
    <property type="entry name" value="PKD/Chitinase_dom"/>
</dbReference>
<dbReference type="Gene3D" id="2.10.70.80">
    <property type="match status" value="1"/>
</dbReference>
<feature type="domain" description="PKD" evidence="8">
    <location>
        <begin position="516"/>
        <end position="583"/>
    </location>
</feature>
<dbReference type="Gene3D" id="3.30.60.270">
    <property type="match status" value="1"/>
</dbReference>
<dbReference type="PANTHER" id="PTHR12106">
    <property type="entry name" value="SORTILIN RELATED"/>
    <property type="match status" value="1"/>
</dbReference>
<dbReference type="SMART" id="SM00089">
    <property type="entry name" value="PKD"/>
    <property type="match status" value="2"/>
</dbReference>
<dbReference type="CDD" id="cd15482">
    <property type="entry name" value="Sialidase_non-viral"/>
    <property type="match status" value="1"/>
</dbReference>
<keyword evidence="7" id="KW-0812">Transmembrane</keyword>
<evidence type="ECO:0000256" key="2">
    <source>
        <dbReference type="ARBA" id="ARBA00010818"/>
    </source>
</evidence>
<reference evidence="9 10" key="1">
    <citation type="journal article" date="2023" name="Sci. Data">
        <title>Genome assembly of the Korean intertidal mud-creeper Batillaria attramentaria.</title>
        <authorList>
            <person name="Patra A.K."/>
            <person name="Ho P.T."/>
            <person name="Jun S."/>
            <person name="Lee S.J."/>
            <person name="Kim Y."/>
            <person name="Won Y.J."/>
        </authorList>
    </citation>
    <scope>NUCLEOTIDE SEQUENCE [LARGE SCALE GENOMIC DNA]</scope>
    <source>
        <strain evidence="9">Wonlab-2016</strain>
    </source>
</reference>
<dbReference type="InterPro" id="IPR006581">
    <property type="entry name" value="VPS10"/>
</dbReference>
<feature type="transmembrane region" description="Helical" evidence="7">
    <location>
        <begin position="792"/>
        <end position="814"/>
    </location>
</feature>
<name>A0ABD0KPI4_9CAEN</name>
<dbReference type="InterPro" id="IPR031777">
    <property type="entry name" value="Sortilin_C"/>
</dbReference>
<feature type="compositionally biased region" description="Acidic residues" evidence="6">
    <location>
        <begin position="834"/>
        <end position="844"/>
    </location>
</feature>
<dbReference type="InterPro" id="IPR036278">
    <property type="entry name" value="Sialidase_sf"/>
</dbReference>
<dbReference type="GO" id="GO:0016020">
    <property type="term" value="C:membrane"/>
    <property type="evidence" value="ECO:0007669"/>
    <property type="project" value="UniProtKB-SubCell"/>
</dbReference>
<dbReference type="SUPFAM" id="SSF50939">
    <property type="entry name" value="Sialidases"/>
    <property type="match status" value="1"/>
</dbReference>
<dbReference type="AlphaFoldDB" id="A0ABD0KPI4"/>
<dbReference type="InterPro" id="IPR035986">
    <property type="entry name" value="PKD_dom_sf"/>
</dbReference>
<protein>
    <recommendedName>
        <fullName evidence="8">PKD domain-containing protein</fullName>
    </recommendedName>
</protein>
<dbReference type="Proteomes" id="UP001519460">
    <property type="component" value="Unassembled WGS sequence"/>
</dbReference>
<comment type="caution">
    <text evidence="9">The sequence shown here is derived from an EMBL/GenBank/DDBJ whole genome shotgun (WGS) entry which is preliminary data.</text>
</comment>
<evidence type="ECO:0000259" key="8">
    <source>
        <dbReference type="PROSITE" id="PS50093"/>
    </source>
</evidence>
<comment type="similarity">
    <text evidence="2">Belongs to the VPS10-related sortilin family. SORCS subfamily.</text>
</comment>
<evidence type="ECO:0000256" key="4">
    <source>
        <dbReference type="ARBA" id="ARBA00022737"/>
    </source>
</evidence>
<dbReference type="Pfam" id="PF15902">
    <property type="entry name" value="Sortilin-Vps10"/>
    <property type="match status" value="1"/>
</dbReference>